<reference evidence="2" key="1">
    <citation type="submission" date="2016-04" db="EMBL/GenBank/DDBJ databases">
        <authorList>
            <person name="Calderon-Fernandez G.M.Sr."/>
        </authorList>
    </citation>
    <scope>NUCLEOTIDE SEQUENCE</scope>
    <source>
        <strain evidence="2">Int1</strain>
        <tissue evidence="2">Integument</tissue>
    </source>
</reference>
<keyword evidence="1" id="KW-1133">Transmembrane helix</keyword>
<protein>
    <submittedName>
        <fullName evidence="2">Uncharacterized protein</fullName>
    </submittedName>
</protein>
<dbReference type="AlphaFoldDB" id="A0A170XQW2"/>
<evidence type="ECO:0000313" key="2">
    <source>
        <dbReference type="EMBL" id="JAR99112.1"/>
    </source>
</evidence>
<sequence>MLSLQRKLFRLWLVESVMVLPVMISNTGVVPKSLYDSLEKMEFPAGLFLLMYIAIYFGNLPHRPLTFKIQLTEVKLGT</sequence>
<keyword evidence="1" id="KW-0472">Membrane</keyword>
<organism evidence="2">
    <name type="scientific">Triatoma infestans</name>
    <name type="common">Assassin bug</name>
    <dbReference type="NCBI Taxonomy" id="30076"/>
    <lineage>
        <taxon>Eukaryota</taxon>
        <taxon>Metazoa</taxon>
        <taxon>Ecdysozoa</taxon>
        <taxon>Arthropoda</taxon>
        <taxon>Hexapoda</taxon>
        <taxon>Insecta</taxon>
        <taxon>Pterygota</taxon>
        <taxon>Neoptera</taxon>
        <taxon>Paraneoptera</taxon>
        <taxon>Hemiptera</taxon>
        <taxon>Heteroptera</taxon>
        <taxon>Panheteroptera</taxon>
        <taxon>Cimicomorpha</taxon>
        <taxon>Reduviidae</taxon>
        <taxon>Triatominae</taxon>
        <taxon>Triatoma</taxon>
    </lineage>
</organism>
<accession>A0A170XQW2</accession>
<reference evidence="2" key="2">
    <citation type="journal article" date="2017" name="J. Med. Entomol.">
        <title>Transcriptome Analysis of the Triatoma infestans (Hemiptera: Reduviidae) Integument.</title>
        <authorList>
            <person name="Calderon-Fernandez G.M."/>
            <person name="Moriconi D.E."/>
            <person name="Dulbecco A.B."/>
            <person name="Juarez M.P."/>
        </authorList>
    </citation>
    <scope>NUCLEOTIDE SEQUENCE</scope>
    <source>
        <strain evidence="2">Int1</strain>
        <tissue evidence="2">Integument</tissue>
    </source>
</reference>
<keyword evidence="1" id="KW-0812">Transmembrane</keyword>
<name>A0A170XQW2_TRIIF</name>
<dbReference type="EMBL" id="GEMB01004153">
    <property type="protein sequence ID" value="JAR99112.1"/>
    <property type="molecule type" value="Transcribed_RNA"/>
</dbReference>
<feature type="transmembrane region" description="Helical" evidence="1">
    <location>
        <begin position="43"/>
        <end position="60"/>
    </location>
</feature>
<evidence type="ECO:0000256" key="1">
    <source>
        <dbReference type="SAM" id="Phobius"/>
    </source>
</evidence>
<feature type="non-terminal residue" evidence="2">
    <location>
        <position position="78"/>
    </location>
</feature>
<proteinExistence type="predicted"/>
<feature type="transmembrane region" description="Helical" evidence="1">
    <location>
        <begin position="12"/>
        <end position="31"/>
    </location>
</feature>